<comment type="caution">
    <text evidence="5">The sequence shown here is derived from an EMBL/GenBank/DDBJ whole genome shotgun (WGS) entry which is preliminary data.</text>
</comment>
<dbReference type="GO" id="GO:0000155">
    <property type="term" value="F:phosphorelay sensor kinase activity"/>
    <property type="evidence" value="ECO:0007669"/>
    <property type="project" value="InterPro"/>
</dbReference>
<evidence type="ECO:0000256" key="3">
    <source>
        <dbReference type="ARBA" id="ARBA00022777"/>
    </source>
</evidence>
<dbReference type="InterPro" id="IPR039506">
    <property type="entry name" value="SPOB_a"/>
</dbReference>
<dbReference type="InterPro" id="IPR016120">
    <property type="entry name" value="Sig_transdc_His_kin_SpoOB"/>
</dbReference>
<organism evidence="5 6">
    <name type="scientific">Calditerricola satsumensis</name>
    <dbReference type="NCBI Taxonomy" id="373054"/>
    <lineage>
        <taxon>Bacteria</taxon>
        <taxon>Bacillati</taxon>
        <taxon>Bacillota</taxon>
        <taxon>Bacilli</taxon>
        <taxon>Bacillales</taxon>
        <taxon>Bacillaceae</taxon>
        <taxon>Calditerricola</taxon>
    </lineage>
</organism>
<protein>
    <recommendedName>
        <fullName evidence="4">SpoOB alpha-helical domain-containing protein</fullName>
    </recommendedName>
</protein>
<dbReference type="EMBL" id="BMOF01000038">
    <property type="protein sequence ID" value="GGK03841.1"/>
    <property type="molecule type" value="Genomic_DNA"/>
</dbReference>
<reference evidence="5" key="2">
    <citation type="submission" date="2020-09" db="EMBL/GenBank/DDBJ databases">
        <authorList>
            <person name="Sun Q."/>
            <person name="Ohkuma M."/>
        </authorList>
    </citation>
    <scope>NUCLEOTIDE SEQUENCE</scope>
    <source>
        <strain evidence="5">JCM 14719</strain>
    </source>
</reference>
<keyword evidence="1" id="KW-0597">Phosphoprotein</keyword>
<evidence type="ECO:0000259" key="4">
    <source>
        <dbReference type="Pfam" id="PF14689"/>
    </source>
</evidence>
<proteinExistence type="predicted"/>
<evidence type="ECO:0000313" key="5">
    <source>
        <dbReference type="EMBL" id="GGK03841.1"/>
    </source>
</evidence>
<evidence type="ECO:0000256" key="1">
    <source>
        <dbReference type="ARBA" id="ARBA00022553"/>
    </source>
</evidence>
<feature type="domain" description="SpoOB alpha-helical" evidence="4">
    <location>
        <begin position="56"/>
        <end position="106"/>
    </location>
</feature>
<evidence type="ECO:0000313" key="6">
    <source>
        <dbReference type="Proteomes" id="UP000637720"/>
    </source>
</evidence>
<dbReference type="Proteomes" id="UP000637720">
    <property type="component" value="Unassembled WGS sequence"/>
</dbReference>
<keyword evidence="6" id="KW-1185">Reference proteome</keyword>
<reference evidence="5" key="1">
    <citation type="journal article" date="2014" name="Int. J. Syst. Evol. Microbiol.">
        <title>Complete genome sequence of Corynebacterium casei LMG S-19264T (=DSM 44701T), isolated from a smear-ripened cheese.</title>
        <authorList>
            <consortium name="US DOE Joint Genome Institute (JGI-PGF)"/>
            <person name="Walter F."/>
            <person name="Albersmeier A."/>
            <person name="Kalinowski J."/>
            <person name="Ruckert C."/>
        </authorList>
    </citation>
    <scope>NUCLEOTIDE SEQUENCE</scope>
    <source>
        <strain evidence="5">JCM 14719</strain>
    </source>
</reference>
<dbReference type="AlphaFoldDB" id="A0A8J3BEZ0"/>
<sequence length="237" mass="26319">MAPLFLFWTALCLVMLPFVADLASFGLAASGLAALAGYAWVSRRRRRLGEAEVDRTWLEVLNRTRHDWLNHLQVLSGYGKLHQYGKMERYIQRVMEQAACESRLCHLGYPPLTRYLLACAAERGNMVVDVSVCADFSLERLTLSAADVCRVVQAVVETYRDAATGDGAVPNTLTLILENGDGRLHVRTRFAGRLDEAAFRKGLQRLARLLRALDGVLVDGTGEKEAERGKVRVSLVS</sequence>
<gene>
    <name evidence="5" type="ORF">GCM10007043_17410</name>
</gene>
<dbReference type="SUPFAM" id="SSF55890">
    <property type="entry name" value="Sporulation response regulatory protein Spo0B"/>
    <property type="match status" value="1"/>
</dbReference>
<keyword evidence="3" id="KW-0418">Kinase</keyword>
<dbReference type="Gene3D" id="1.10.287.130">
    <property type="match status" value="1"/>
</dbReference>
<evidence type="ECO:0000256" key="2">
    <source>
        <dbReference type="ARBA" id="ARBA00022679"/>
    </source>
</evidence>
<accession>A0A8J3BEZ0</accession>
<dbReference type="Pfam" id="PF14689">
    <property type="entry name" value="SPOB_a"/>
    <property type="match status" value="1"/>
</dbReference>
<name>A0A8J3BEZ0_9BACI</name>
<keyword evidence="2" id="KW-0808">Transferase</keyword>